<name>A0AA37LNE6_9PEZI</name>
<comment type="caution">
    <text evidence="1">The sequence shown here is derived from an EMBL/GenBank/DDBJ whole genome shotgun (WGS) entry which is preliminary data.</text>
</comment>
<keyword evidence="2" id="KW-1185">Reference proteome</keyword>
<dbReference type="Proteomes" id="UP001055172">
    <property type="component" value="Unassembled WGS sequence"/>
</dbReference>
<proteinExistence type="predicted"/>
<accession>A0AA37LNE6</accession>
<sequence length="121" mass="13154">MANIPESDNVVRVKLIDTTTTMVGTAESFVQPVVPGHEIINFCSLAFLLENEKLGKKAMFDLGVRKDYWNLPKAAQQGVLGPDSVIFGMRVEQGIDEVLRNGGVDLESIGKGSLGNRVTSY</sequence>
<gene>
    <name evidence="1" type="ORF">ColLi_01868</name>
</gene>
<dbReference type="EMBL" id="BPPX01000003">
    <property type="protein sequence ID" value="GJC79030.1"/>
    <property type="molecule type" value="Genomic_DNA"/>
</dbReference>
<evidence type="ECO:0000313" key="1">
    <source>
        <dbReference type="EMBL" id="GJC79030.1"/>
    </source>
</evidence>
<protein>
    <submittedName>
        <fullName evidence="1">Uncharacterized protein</fullName>
    </submittedName>
</protein>
<dbReference type="AlphaFoldDB" id="A0AA37LNE6"/>
<organism evidence="1 2">
    <name type="scientific">Colletotrichum liriopes</name>
    <dbReference type="NCBI Taxonomy" id="708192"/>
    <lineage>
        <taxon>Eukaryota</taxon>
        <taxon>Fungi</taxon>
        <taxon>Dikarya</taxon>
        <taxon>Ascomycota</taxon>
        <taxon>Pezizomycotina</taxon>
        <taxon>Sordariomycetes</taxon>
        <taxon>Hypocreomycetidae</taxon>
        <taxon>Glomerellales</taxon>
        <taxon>Glomerellaceae</taxon>
        <taxon>Colletotrichum</taxon>
        <taxon>Colletotrichum spaethianum species complex</taxon>
    </lineage>
</organism>
<evidence type="ECO:0000313" key="2">
    <source>
        <dbReference type="Proteomes" id="UP001055172"/>
    </source>
</evidence>
<reference evidence="1 2" key="1">
    <citation type="submission" date="2021-07" db="EMBL/GenBank/DDBJ databases">
        <title>Genome data of Colletotrichum spaethianum.</title>
        <authorList>
            <person name="Utami Y.D."/>
            <person name="Hiruma K."/>
        </authorList>
    </citation>
    <scope>NUCLEOTIDE SEQUENCE [LARGE SCALE GENOMIC DNA]</scope>
    <source>
        <strain evidence="1 2">MAFF 242679</strain>
    </source>
</reference>